<evidence type="ECO:0000256" key="3">
    <source>
        <dbReference type="SAM" id="Phobius"/>
    </source>
</evidence>
<dbReference type="Pfam" id="PF02518">
    <property type="entry name" value="HATPase_c"/>
    <property type="match status" value="1"/>
</dbReference>
<accession>A0ABX7N655</accession>
<dbReference type="InterPro" id="IPR036890">
    <property type="entry name" value="HATPase_C_sf"/>
</dbReference>
<dbReference type="RefSeq" id="WP_206716025.1">
    <property type="nucleotide sequence ID" value="NZ_CP071091.1"/>
</dbReference>
<dbReference type="Proteomes" id="UP000663090">
    <property type="component" value="Chromosome"/>
</dbReference>
<evidence type="ECO:0000256" key="2">
    <source>
        <dbReference type="ARBA" id="ARBA00012438"/>
    </source>
</evidence>
<dbReference type="InterPro" id="IPR004358">
    <property type="entry name" value="Sig_transdc_His_kin-like_C"/>
</dbReference>
<dbReference type="SUPFAM" id="SSF55874">
    <property type="entry name" value="ATPase domain of HSP90 chaperone/DNA topoisomerase II/histidine kinase"/>
    <property type="match status" value="1"/>
</dbReference>
<comment type="catalytic activity">
    <reaction evidence="1">
        <text>ATP + protein L-histidine = ADP + protein N-phospho-L-histidine.</text>
        <dbReference type="EC" id="2.7.13.3"/>
    </reaction>
</comment>
<feature type="transmembrane region" description="Helical" evidence="3">
    <location>
        <begin position="84"/>
        <end position="105"/>
    </location>
</feature>
<dbReference type="SMART" id="SM00387">
    <property type="entry name" value="HATPase_c"/>
    <property type="match status" value="1"/>
</dbReference>
<proteinExistence type="predicted"/>
<keyword evidence="3" id="KW-0472">Membrane</keyword>
<dbReference type="Gene3D" id="3.30.565.10">
    <property type="entry name" value="Histidine kinase-like ATPase, C-terminal domain"/>
    <property type="match status" value="1"/>
</dbReference>
<dbReference type="PANTHER" id="PTHR34220:SF7">
    <property type="entry name" value="SENSOR HISTIDINE KINASE YPDA"/>
    <property type="match status" value="1"/>
</dbReference>
<evidence type="ECO:0000313" key="6">
    <source>
        <dbReference type="Proteomes" id="UP000663090"/>
    </source>
</evidence>
<dbReference type="Pfam" id="PF06580">
    <property type="entry name" value="His_kinase"/>
    <property type="match status" value="1"/>
</dbReference>
<name>A0ABX7N655_9BACT</name>
<feature type="domain" description="Histidine kinase" evidence="4">
    <location>
        <begin position="272"/>
        <end position="368"/>
    </location>
</feature>
<dbReference type="PRINTS" id="PR00344">
    <property type="entry name" value="BCTRLSENSOR"/>
</dbReference>
<dbReference type="InterPro" id="IPR050640">
    <property type="entry name" value="Bact_2-comp_sensor_kinase"/>
</dbReference>
<evidence type="ECO:0000313" key="5">
    <source>
        <dbReference type="EMBL" id="QSQ14234.1"/>
    </source>
</evidence>
<dbReference type="PANTHER" id="PTHR34220">
    <property type="entry name" value="SENSOR HISTIDINE KINASE YPDA"/>
    <property type="match status" value="1"/>
</dbReference>
<protein>
    <recommendedName>
        <fullName evidence="2">histidine kinase</fullName>
        <ecNumber evidence="2">2.7.13.3</ecNumber>
    </recommendedName>
</protein>
<gene>
    <name evidence="5" type="ORF">JY572_39015</name>
</gene>
<evidence type="ECO:0000256" key="1">
    <source>
        <dbReference type="ARBA" id="ARBA00000085"/>
    </source>
</evidence>
<keyword evidence="3" id="KW-0812">Transmembrane</keyword>
<feature type="transmembrane region" description="Helical" evidence="3">
    <location>
        <begin position="56"/>
        <end position="72"/>
    </location>
</feature>
<evidence type="ECO:0000259" key="4">
    <source>
        <dbReference type="PROSITE" id="PS50109"/>
    </source>
</evidence>
<dbReference type="EC" id="2.7.13.3" evidence="2"/>
<feature type="transmembrane region" description="Helical" evidence="3">
    <location>
        <begin position="125"/>
        <end position="147"/>
    </location>
</feature>
<sequence length="380" mass="41558">MTTVEQTPSRSWRRVLKWVAVWTVPGMFSVVETYFFSLSSPRPMPFWRAVVTQLPAWYVWVPITPVLLHLVRRWPLGRPFRASAWAGHGLTCLGVGGLFALAYSLCQHAFSAGLAAGGASFQTMLLRYVLGWMPMMAMTYAAVVAVAQSLASQERARETERRAAALAVELAEARLLALQVQLHPHFLFNTLNAIVVLVRSNETDTAARMLVLLSDILRRLLQQGATQEVSLRDEVAVLSRYLEIQQLRFQDRLRVTWDVDDALLDARVPNLVLQPLVENAIRHGVSARSAAGRLRIGARRRGAALELVVEDDGPGLPEGFDVERSPGIGLSNTRARLSQLYGAAGYVSVGAPSQGVGTVATVLLPFLPFVAAPVSGGTRG</sequence>
<dbReference type="EMBL" id="CP071091">
    <property type="protein sequence ID" value="QSQ14234.1"/>
    <property type="molecule type" value="Genomic_DNA"/>
</dbReference>
<dbReference type="InterPro" id="IPR010559">
    <property type="entry name" value="Sig_transdc_His_kin_internal"/>
</dbReference>
<keyword evidence="5" id="KW-0418">Kinase</keyword>
<dbReference type="PROSITE" id="PS50109">
    <property type="entry name" value="HIS_KIN"/>
    <property type="match status" value="1"/>
</dbReference>
<organism evidence="5 6">
    <name type="scientific">Myxococcus landrumensis</name>
    <dbReference type="NCBI Taxonomy" id="2813577"/>
    <lineage>
        <taxon>Bacteria</taxon>
        <taxon>Pseudomonadati</taxon>
        <taxon>Myxococcota</taxon>
        <taxon>Myxococcia</taxon>
        <taxon>Myxococcales</taxon>
        <taxon>Cystobacterineae</taxon>
        <taxon>Myxococcaceae</taxon>
        <taxon>Myxococcus</taxon>
    </lineage>
</organism>
<dbReference type="InterPro" id="IPR003594">
    <property type="entry name" value="HATPase_dom"/>
</dbReference>
<keyword evidence="5" id="KW-0808">Transferase</keyword>
<dbReference type="GO" id="GO:0016301">
    <property type="term" value="F:kinase activity"/>
    <property type="evidence" value="ECO:0007669"/>
    <property type="project" value="UniProtKB-KW"/>
</dbReference>
<keyword evidence="6" id="KW-1185">Reference proteome</keyword>
<reference evidence="5 6" key="1">
    <citation type="submission" date="2021-02" db="EMBL/GenBank/DDBJ databases">
        <title>De Novo genome assembly of isolated myxobacteria.</title>
        <authorList>
            <person name="Stevens D.C."/>
        </authorList>
    </citation>
    <scope>NUCLEOTIDE SEQUENCE [LARGE SCALE GENOMIC DNA]</scope>
    <source>
        <strain evidence="5 6">SCHIC003</strain>
    </source>
</reference>
<keyword evidence="3" id="KW-1133">Transmembrane helix</keyword>
<dbReference type="InterPro" id="IPR005467">
    <property type="entry name" value="His_kinase_dom"/>
</dbReference>
<feature type="transmembrane region" description="Helical" evidence="3">
    <location>
        <begin position="15"/>
        <end position="36"/>
    </location>
</feature>